<dbReference type="Proteomes" id="UP000036780">
    <property type="component" value="Unassembled WGS sequence"/>
</dbReference>
<dbReference type="GO" id="GO:0008641">
    <property type="term" value="F:ubiquitin-like modifier activating enzyme activity"/>
    <property type="evidence" value="ECO:0007669"/>
    <property type="project" value="InterPro"/>
</dbReference>
<dbReference type="GO" id="GO:0005829">
    <property type="term" value="C:cytosol"/>
    <property type="evidence" value="ECO:0007669"/>
    <property type="project" value="TreeGrafter"/>
</dbReference>
<keyword evidence="4" id="KW-1185">Reference proteome</keyword>
<name>A0A0L0QMS5_VIRPA</name>
<feature type="domain" description="THIF-type NAD/FAD binding fold" evidence="2">
    <location>
        <begin position="6"/>
        <end position="234"/>
    </location>
</feature>
<dbReference type="InterPro" id="IPR000594">
    <property type="entry name" value="ThiF_NAD_FAD-bd"/>
</dbReference>
<dbReference type="GO" id="GO:0016779">
    <property type="term" value="F:nucleotidyltransferase activity"/>
    <property type="evidence" value="ECO:0007669"/>
    <property type="project" value="TreeGrafter"/>
</dbReference>
<evidence type="ECO:0000259" key="2">
    <source>
        <dbReference type="Pfam" id="PF00899"/>
    </source>
</evidence>
<dbReference type="Pfam" id="PF00899">
    <property type="entry name" value="ThiF"/>
    <property type="match status" value="1"/>
</dbReference>
<dbReference type="GO" id="GO:0004792">
    <property type="term" value="F:thiosulfate-cyanide sulfurtransferase activity"/>
    <property type="evidence" value="ECO:0007669"/>
    <property type="project" value="TreeGrafter"/>
</dbReference>
<comment type="similarity">
    <text evidence="1">Belongs to the HesA/MoeB/ThiF family.</text>
</comment>
<evidence type="ECO:0000313" key="3">
    <source>
        <dbReference type="EMBL" id="KNE19528.1"/>
    </source>
</evidence>
<comment type="caution">
    <text evidence="3">The sequence shown here is derived from an EMBL/GenBank/DDBJ whole genome shotgun (WGS) entry which is preliminary data.</text>
</comment>
<reference evidence="4" key="1">
    <citation type="submission" date="2015-07" db="EMBL/GenBank/DDBJ databases">
        <title>Fjat-10053 dsm26.</title>
        <authorList>
            <person name="Liu B."/>
            <person name="Wang J."/>
            <person name="Zhu Y."/>
            <person name="Liu G."/>
            <person name="Chen Q."/>
            <person name="Chen Z."/>
            <person name="Lan J."/>
            <person name="Che J."/>
            <person name="Ge C."/>
            <person name="Shi H."/>
            <person name="Pan Z."/>
            <person name="Liu X."/>
        </authorList>
    </citation>
    <scope>NUCLEOTIDE SEQUENCE [LARGE SCALE GENOMIC DNA]</scope>
    <source>
        <strain evidence="4">DSM 26</strain>
    </source>
</reference>
<accession>A0A0L0QMS5</accession>
<dbReference type="PATRIC" id="fig|1473.5.peg.1350"/>
<gene>
    <name evidence="3" type="ORF">AFK71_13685</name>
</gene>
<dbReference type="RefSeq" id="WP_050352068.1">
    <property type="nucleotide sequence ID" value="NZ_CP073011.1"/>
</dbReference>
<dbReference type="Gene3D" id="3.40.50.720">
    <property type="entry name" value="NAD(P)-binding Rossmann-like Domain"/>
    <property type="match status" value="1"/>
</dbReference>
<dbReference type="PANTHER" id="PTHR10953">
    <property type="entry name" value="UBIQUITIN-ACTIVATING ENZYME E1"/>
    <property type="match status" value="1"/>
</dbReference>
<dbReference type="InterPro" id="IPR035985">
    <property type="entry name" value="Ubiquitin-activating_enz"/>
</dbReference>
<dbReference type="AlphaFoldDB" id="A0A0L0QMS5"/>
<dbReference type="GeneID" id="66871457"/>
<proteinExistence type="inferred from homology"/>
<dbReference type="FunFam" id="3.40.50.720:FF:000080">
    <property type="entry name" value="Thiazole biosynthesis adenylyltransferase ThiF"/>
    <property type="match status" value="1"/>
</dbReference>
<organism evidence="3 4">
    <name type="scientific">Virgibacillus pantothenticus</name>
    <dbReference type="NCBI Taxonomy" id="1473"/>
    <lineage>
        <taxon>Bacteria</taxon>
        <taxon>Bacillati</taxon>
        <taxon>Bacillota</taxon>
        <taxon>Bacilli</taxon>
        <taxon>Bacillales</taxon>
        <taxon>Bacillaceae</taxon>
        <taxon>Virgibacillus</taxon>
    </lineage>
</organism>
<dbReference type="EMBL" id="LGTO01000007">
    <property type="protein sequence ID" value="KNE19528.1"/>
    <property type="molecule type" value="Genomic_DNA"/>
</dbReference>
<dbReference type="GO" id="GO:0008146">
    <property type="term" value="F:sulfotransferase activity"/>
    <property type="evidence" value="ECO:0007669"/>
    <property type="project" value="TreeGrafter"/>
</dbReference>
<dbReference type="CDD" id="cd00757">
    <property type="entry name" value="ThiF_MoeB_HesA_family"/>
    <property type="match status" value="1"/>
</dbReference>
<dbReference type="SUPFAM" id="SSF69572">
    <property type="entry name" value="Activating enzymes of the ubiquitin-like proteins"/>
    <property type="match status" value="1"/>
</dbReference>
<dbReference type="InterPro" id="IPR045886">
    <property type="entry name" value="ThiF/MoeB/HesA"/>
</dbReference>
<evidence type="ECO:0000256" key="1">
    <source>
        <dbReference type="ARBA" id="ARBA00009919"/>
    </source>
</evidence>
<dbReference type="PANTHER" id="PTHR10953:SF102">
    <property type="entry name" value="ADENYLYLTRANSFERASE AND SULFURTRANSFERASE MOCS3"/>
    <property type="match status" value="1"/>
</dbReference>
<protein>
    <submittedName>
        <fullName evidence="3">Thiamine biosynthesis protein MoeB</fullName>
    </submittedName>
</protein>
<sequence>MIRERYSRQALFAPIGKDGQEKLAEKHVVIVGAGALGSANSEMLARAGIGKITIIDRDYVEWSNLSRQQLFTEEDAELSRTKAKAAAKRLQAINSAITVEGIVEEFGPETAERLVEQADFVVDGTDNFNTRFIINDACAKAGVPWVYGGCLTSYGIVLPIVPGKTPCLQCLIDQLPQEEGRTCDTVGVIAPAVQITAAYQTAECLKYLTGYELSQEMLNFDVWQRKHVSVNISSLIDSHCPSCSPKATYPYLMKQQGIQTAVLCGRDTVQVRPAQTGNLSLASLVKQLKPLSESMKDNGELLIFTIENTRFVVFKDGRTLIHGVKDVNQAKKLYQRYIGA</sequence>
<evidence type="ECO:0000313" key="4">
    <source>
        <dbReference type="Proteomes" id="UP000036780"/>
    </source>
</evidence>